<dbReference type="Proteomes" id="UP000065151">
    <property type="component" value="Chromosome"/>
</dbReference>
<feature type="domain" description="SHOCT" evidence="1">
    <location>
        <begin position="154"/>
        <end position="179"/>
    </location>
</feature>
<evidence type="ECO:0000313" key="3">
    <source>
        <dbReference type="EMBL" id="ALV40665.1"/>
    </source>
</evidence>
<name>A0A0U3FA07_9MICC</name>
<evidence type="ECO:0000259" key="1">
    <source>
        <dbReference type="Pfam" id="PF09851"/>
    </source>
</evidence>
<dbReference type="KEGG" id="psul:AU252_05365"/>
<gene>
    <name evidence="3" type="ORF">AU252_05365</name>
</gene>
<sequence>MAADQLRDDIQQAKDKAGITWGSNREFRKLESHLWEGERVEQILTGQYAGGLGILVLSDRRIFFLKDGVLKQVSEDFPFSNISSMQWNSGLALGSVTVFVSGNKAEITNVAKQLGKAFVDAARDRIAPAAPRASESQVAAHPVVQETEDVYANLAKIGQLRDAGVLTPEEFETKKAELLARI</sequence>
<dbReference type="InterPro" id="IPR018649">
    <property type="entry name" value="SHOCT"/>
</dbReference>
<reference evidence="3 4" key="1">
    <citation type="submission" date="2015-12" db="EMBL/GenBank/DDBJ databases">
        <authorList>
            <person name="Shamseldin A."/>
            <person name="Moawad H."/>
            <person name="Abd El-Rahim W.M."/>
            <person name="Sadowsky M.J."/>
        </authorList>
    </citation>
    <scope>NUCLEOTIDE SEQUENCE [LARGE SCALE GENOMIC DNA]</scope>
    <source>
        <strain evidence="3 4">Ar51</strain>
    </source>
</reference>
<accession>A0A0U3FA07</accession>
<dbReference type="RefSeq" id="WP_058929835.1">
    <property type="nucleotide sequence ID" value="NZ_CP013747.1"/>
</dbReference>
<feature type="domain" description="YokE-like PH" evidence="2">
    <location>
        <begin position="36"/>
        <end position="123"/>
    </location>
</feature>
<evidence type="ECO:0008006" key="5">
    <source>
        <dbReference type="Google" id="ProtNLM"/>
    </source>
</evidence>
<evidence type="ECO:0000259" key="2">
    <source>
        <dbReference type="Pfam" id="PF14470"/>
    </source>
</evidence>
<dbReference type="AlphaFoldDB" id="A0A0U3FA07"/>
<dbReference type="InterPro" id="IPR039519">
    <property type="entry name" value="YokE-like_PH"/>
</dbReference>
<proteinExistence type="predicted"/>
<organism evidence="3">
    <name type="scientific">Pseudarthrobacter sulfonivorans</name>
    <dbReference type="NCBI Taxonomy" id="121292"/>
    <lineage>
        <taxon>Bacteria</taxon>
        <taxon>Bacillati</taxon>
        <taxon>Actinomycetota</taxon>
        <taxon>Actinomycetes</taxon>
        <taxon>Micrococcales</taxon>
        <taxon>Micrococcaceae</taxon>
        <taxon>Pseudarthrobacter</taxon>
    </lineage>
</organism>
<dbReference type="EMBL" id="CP013747">
    <property type="protein sequence ID" value="ALV40665.1"/>
    <property type="molecule type" value="Genomic_DNA"/>
</dbReference>
<evidence type="ECO:0000313" key="4">
    <source>
        <dbReference type="Proteomes" id="UP000065151"/>
    </source>
</evidence>
<protein>
    <recommendedName>
        <fullName evidence="5">YokE-like PH domain-containing protein</fullName>
    </recommendedName>
</protein>
<dbReference type="Pfam" id="PF14470">
    <property type="entry name" value="bPH_3"/>
    <property type="match status" value="1"/>
</dbReference>
<dbReference type="STRING" id="121292.AU252_05365"/>
<dbReference type="Pfam" id="PF09851">
    <property type="entry name" value="SHOCT"/>
    <property type="match status" value="1"/>
</dbReference>